<feature type="domain" description="Cytidyltransferase-like" evidence="8">
    <location>
        <begin position="9"/>
        <end position="144"/>
    </location>
</feature>
<evidence type="ECO:0000256" key="6">
    <source>
        <dbReference type="ARBA" id="ARBA00022993"/>
    </source>
</evidence>
<comment type="catalytic activity">
    <reaction evidence="7">
        <text>(R)-4'-phosphopantetheine + ATP + H(+) = 3'-dephospho-CoA + diphosphate</text>
        <dbReference type="Rhea" id="RHEA:19801"/>
        <dbReference type="ChEBI" id="CHEBI:15378"/>
        <dbReference type="ChEBI" id="CHEBI:30616"/>
        <dbReference type="ChEBI" id="CHEBI:33019"/>
        <dbReference type="ChEBI" id="CHEBI:57328"/>
        <dbReference type="ChEBI" id="CHEBI:61723"/>
        <dbReference type="EC" id="2.7.7.3"/>
    </reaction>
</comment>
<evidence type="ECO:0000256" key="2">
    <source>
        <dbReference type="ARBA" id="ARBA00022679"/>
    </source>
</evidence>
<dbReference type="InterPro" id="IPR023540">
    <property type="entry name" value="PPAT_arch"/>
</dbReference>
<dbReference type="UniPathway" id="UPA00241"/>
<evidence type="ECO:0000313" key="10">
    <source>
        <dbReference type="Proteomes" id="UP000183375"/>
    </source>
</evidence>
<dbReference type="Proteomes" id="UP000183375">
    <property type="component" value="Unassembled WGS sequence"/>
</dbReference>
<dbReference type="InterPro" id="IPR014729">
    <property type="entry name" value="Rossmann-like_a/b/a_fold"/>
</dbReference>
<accession>A0A1J5TJC3</accession>
<evidence type="ECO:0000256" key="4">
    <source>
        <dbReference type="ARBA" id="ARBA00022741"/>
    </source>
</evidence>
<evidence type="ECO:0000256" key="3">
    <source>
        <dbReference type="ARBA" id="ARBA00022695"/>
    </source>
</evidence>
<organism evidence="9 10">
    <name type="scientific">Marine Group III euryarchaeote CG-Epi4</name>
    <dbReference type="NCBI Taxonomy" id="1888998"/>
    <lineage>
        <taxon>Archaea</taxon>
        <taxon>Methanobacteriati</taxon>
        <taxon>Thermoplasmatota</taxon>
        <taxon>Thermoplasmata</taxon>
        <taxon>Candidatus Thermoprofundales</taxon>
    </lineage>
</organism>
<dbReference type="EMBL" id="MIYX01000013">
    <property type="protein sequence ID" value="OIR21050.1"/>
    <property type="molecule type" value="Genomic_DNA"/>
</dbReference>
<keyword evidence="3 7" id="KW-0548">Nucleotidyltransferase</keyword>
<dbReference type="HAMAP" id="MF_00647">
    <property type="entry name" value="PPAT_arch"/>
    <property type="match status" value="1"/>
</dbReference>
<comment type="caution">
    <text evidence="9">The sequence shown here is derived from an EMBL/GenBank/DDBJ whole genome shotgun (WGS) entry which is preliminary data.</text>
</comment>
<dbReference type="PANTHER" id="PTHR43793:SF1">
    <property type="entry name" value="FAD SYNTHASE"/>
    <property type="match status" value="1"/>
</dbReference>
<dbReference type="Pfam" id="PF01467">
    <property type="entry name" value="CTP_transf_like"/>
    <property type="match status" value="1"/>
</dbReference>
<comment type="subcellular location">
    <subcellularLocation>
        <location evidence="7">Cytoplasm</location>
    </subcellularLocation>
</comment>
<dbReference type="Gene3D" id="3.40.50.620">
    <property type="entry name" value="HUPs"/>
    <property type="match status" value="1"/>
</dbReference>
<keyword evidence="2 7" id="KW-0808">Transferase</keyword>
<gene>
    <name evidence="7" type="primary">coaD</name>
    <name evidence="9" type="ORF">BEU01_03100</name>
</gene>
<dbReference type="GO" id="GO:0005737">
    <property type="term" value="C:cytoplasm"/>
    <property type="evidence" value="ECO:0007669"/>
    <property type="project" value="UniProtKB-SubCell"/>
</dbReference>
<dbReference type="EC" id="2.7.7.3" evidence="7"/>
<dbReference type="SUPFAM" id="SSF52374">
    <property type="entry name" value="Nucleotidylyl transferase"/>
    <property type="match status" value="1"/>
</dbReference>
<sequence length="154" mass="17390">MKKYSKVCLGGTFDKMHLGHESLLRTAFSLSEEIIIGLTSDVRAKINRSEEYINPYSERFESLNDFVSSNFKGHYSIVELNDNWGPGVFDESLNAIIVSEETEKVATELNVNRKLKGLKELEIVVIPLVLAKDGRRISSTRIRNKEINIEGSKA</sequence>
<reference evidence="9 10" key="1">
    <citation type="submission" date="2016-08" db="EMBL/GenBank/DDBJ databases">
        <title>New Insights into Marine Group III Euryarchaeota, from dark to light.</title>
        <authorList>
            <person name="Haro-Moreno J.M."/>
            <person name="Rodriguez-Valera F."/>
            <person name="Lopez-Garcia P."/>
            <person name="Moreira D."/>
            <person name="Martin-Cuadrado A.B."/>
        </authorList>
    </citation>
    <scope>NUCLEOTIDE SEQUENCE [LARGE SCALE GENOMIC DNA]</scope>
    <source>
        <strain evidence="9">CG-Epi4</strain>
    </source>
</reference>
<proteinExistence type="inferred from homology"/>
<evidence type="ECO:0000256" key="5">
    <source>
        <dbReference type="ARBA" id="ARBA00022840"/>
    </source>
</evidence>
<comment type="pathway">
    <text evidence="7">Cofactor biosynthesis; coenzyme A biosynthesis.</text>
</comment>
<comment type="similarity">
    <text evidence="7">Belongs to the eukaryotic CoaD family.</text>
</comment>
<dbReference type="AlphaFoldDB" id="A0A1J5TJC3"/>
<comment type="function">
    <text evidence="7">Reversibly transfers an adenylyl group from ATP to 4'-phosphopantetheine, yielding dephospho-CoA (dPCoA) and pyrophosphate.</text>
</comment>
<dbReference type="NCBIfam" id="NF001985">
    <property type="entry name" value="PRK00777.1"/>
    <property type="match status" value="1"/>
</dbReference>
<protein>
    <recommendedName>
        <fullName evidence="7">Phosphopantetheine adenylyltransferase</fullName>
        <ecNumber evidence="7">2.7.7.3</ecNumber>
    </recommendedName>
    <alternativeName>
        <fullName evidence="7">Dephospho-CoA pyrophosphorylase</fullName>
    </alternativeName>
    <alternativeName>
        <fullName evidence="7">Pantetheine-phosphate adenylyltransferase</fullName>
        <shortName evidence="7">PPAT</shortName>
    </alternativeName>
</protein>
<dbReference type="GO" id="GO:0005524">
    <property type="term" value="F:ATP binding"/>
    <property type="evidence" value="ECO:0007669"/>
    <property type="project" value="UniProtKB-KW"/>
</dbReference>
<dbReference type="GO" id="GO:0015937">
    <property type="term" value="P:coenzyme A biosynthetic process"/>
    <property type="evidence" value="ECO:0007669"/>
    <property type="project" value="UniProtKB-UniRule"/>
</dbReference>
<dbReference type="GO" id="GO:0004595">
    <property type="term" value="F:pantetheine-phosphate adenylyltransferase activity"/>
    <property type="evidence" value="ECO:0007669"/>
    <property type="project" value="UniProtKB-UniRule"/>
</dbReference>
<evidence type="ECO:0000256" key="7">
    <source>
        <dbReference type="HAMAP-Rule" id="MF_00647"/>
    </source>
</evidence>
<keyword evidence="6 7" id="KW-0173">Coenzyme A biosynthesis</keyword>
<evidence type="ECO:0000259" key="8">
    <source>
        <dbReference type="Pfam" id="PF01467"/>
    </source>
</evidence>
<dbReference type="PANTHER" id="PTHR43793">
    <property type="entry name" value="FAD SYNTHASE"/>
    <property type="match status" value="1"/>
</dbReference>
<dbReference type="InterPro" id="IPR004821">
    <property type="entry name" value="Cyt_trans-like"/>
</dbReference>
<keyword evidence="4 7" id="KW-0547">Nucleotide-binding</keyword>
<keyword evidence="1 7" id="KW-0963">Cytoplasm</keyword>
<keyword evidence="5 7" id="KW-0067">ATP-binding</keyword>
<dbReference type="InterPro" id="IPR050385">
    <property type="entry name" value="Archaeal_FAD_synthase"/>
</dbReference>
<evidence type="ECO:0000313" key="9">
    <source>
        <dbReference type="EMBL" id="OIR21050.1"/>
    </source>
</evidence>
<name>A0A1J5TJC3_9ARCH</name>
<evidence type="ECO:0000256" key="1">
    <source>
        <dbReference type="ARBA" id="ARBA00022490"/>
    </source>
</evidence>
<dbReference type="NCBIfam" id="TIGR00125">
    <property type="entry name" value="cyt_tran_rel"/>
    <property type="match status" value="1"/>
</dbReference>